<name>A0A5M3TA32_LIMPL</name>
<dbReference type="EMBL" id="BIMW01000106">
    <property type="protein sequence ID" value="GCE94771.1"/>
    <property type="molecule type" value="Genomic_DNA"/>
</dbReference>
<accession>A0A5M3TA32</accession>
<evidence type="ECO:0008006" key="3">
    <source>
        <dbReference type="Google" id="ProtNLM"/>
    </source>
</evidence>
<reference evidence="1 2" key="1">
    <citation type="journal article" date="2019" name="J Genomics">
        <title>The Draft Genome of a Hydrogen-producing Cyanobacterium, Arthrospira platensis NIES-46.</title>
        <authorList>
            <person name="Suzuki S."/>
            <person name="Yamaguchi H."/>
            <person name="Kawachi M."/>
        </authorList>
    </citation>
    <scope>NUCLEOTIDE SEQUENCE [LARGE SCALE GENOMIC DNA]</scope>
    <source>
        <strain evidence="1 2">NIES-46</strain>
    </source>
</reference>
<keyword evidence="2" id="KW-1185">Reference proteome</keyword>
<dbReference type="NCBIfam" id="TIGR02595">
    <property type="entry name" value="PEP_CTERM"/>
    <property type="match status" value="1"/>
</dbReference>
<protein>
    <recommendedName>
        <fullName evidence="3">PEP-CTERM protein-sorting domain-containing protein</fullName>
    </recommendedName>
</protein>
<evidence type="ECO:0000313" key="2">
    <source>
        <dbReference type="Proteomes" id="UP000326169"/>
    </source>
</evidence>
<dbReference type="InterPro" id="IPR013424">
    <property type="entry name" value="Ice-binding_C"/>
</dbReference>
<evidence type="ECO:0000313" key="1">
    <source>
        <dbReference type="EMBL" id="GCE94771.1"/>
    </source>
</evidence>
<gene>
    <name evidence="1" type="ORF">NIES46_28310</name>
</gene>
<sequence length="227" mass="25174">MAMTKLLANLTLASGIGLASALAFSLPAQSLVFYDLHFFDTEGQLVGTGEFSHEKHPFAGVINLCVNQLSCNIPLDISASDQFFQVTSFVSDVRGLSFEFLLNNPNNHQTYLFWRPFDDNLLSSVVPCRTRDCIGRRLFFMDNIWYDGIGRSEVSAGALMNATQWSSWLRGSRIPDFAWYSESGTWTATKRSVPEPGTIFGLMAVALVTGSLLKRKGDSIKPDDEPK</sequence>
<dbReference type="Proteomes" id="UP000326169">
    <property type="component" value="Unassembled WGS sequence"/>
</dbReference>
<comment type="caution">
    <text evidence="1">The sequence shown here is derived from an EMBL/GenBank/DDBJ whole genome shotgun (WGS) entry which is preliminary data.</text>
</comment>
<proteinExistence type="predicted"/>
<organism evidence="1 2">
    <name type="scientific">Limnospira platensis NIES-46</name>
    <dbReference type="NCBI Taxonomy" id="1236695"/>
    <lineage>
        <taxon>Bacteria</taxon>
        <taxon>Bacillati</taxon>
        <taxon>Cyanobacteriota</taxon>
        <taxon>Cyanophyceae</taxon>
        <taxon>Oscillatoriophycideae</taxon>
        <taxon>Oscillatoriales</taxon>
        <taxon>Sirenicapillariaceae</taxon>
        <taxon>Limnospira</taxon>
    </lineage>
</organism>